<comment type="caution">
    <text evidence="2">The sequence shown here is derived from an EMBL/GenBank/DDBJ whole genome shotgun (WGS) entry which is preliminary data.</text>
</comment>
<name>A0ABU6TCT4_9FABA</name>
<reference evidence="2 3" key="1">
    <citation type="journal article" date="2023" name="Plants (Basel)">
        <title>Bridging the Gap: Combining Genomics and Transcriptomics Approaches to Understand Stylosanthes scabra, an Orphan Legume from the Brazilian Caatinga.</title>
        <authorList>
            <person name="Ferreira-Neto J.R.C."/>
            <person name="da Silva M.D."/>
            <person name="Binneck E."/>
            <person name="de Melo N.F."/>
            <person name="da Silva R.H."/>
            <person name="de Melo A.L.T.M."/>
            <person name="Pandolfi V."/>
            <person name="Bustamante F.O."/>
            <person name="Brasileiro-Vidal A.C."/>
            <person name="Benko-Iseppon A.M."/>
        </authorList>
    </citation>
    <scope>NUCLEOTIDE SEQUENCE [LARGE SCALE GENOMIC DNA]</scope>
    <source>
        <tissue evidence="2">Leaves</tissue>
    </source>
</reference>
<dbReference type="EMBL" id="JASCZI010090786">
    <property type="protein sequence ID" value="MED6146505.1"/>
    <property type="molecule type" value="Genomic_DNA"/>
</dbReference>
<keyword evidence="3" id="KW-1185">Reference proteome</keyword>
<evidence type="ECO:0000313" key="3">
    <source>
        <dbReference type="Proteomes" id="UP001341840"/>
    </source>
</evidence>
<evidence type="ECO:0000256" key="1">
    <source>
        <dbReference type="SAM" id="MobiDB-lite"/>
    </source>
</evidence>
<proteinExistence type="predicted"/>
<evidence type="ECO:0000313" key="2">
    <source>
        <dbReference type="EMBL" id="MED6146505.1"/>
    </source>
</evidence>
<feature type="non-terminal residue" evidence="2">
    <location>
        <position position="1"/>
    </location>
</feature>
<sequence>PENKADKKGDEPKDRGTHREIVRISGGIPEERNPPSKKAANEASTRAWQWK</sequence>
<feature type="region of interest" description="Disordered" evidence="1">
    <location>
        <begin position="1"/>
        <end position="51"/>
    </location>
</feature>
<feature type="compositionally biased region" description="Polar residues" evidence="1">
    <location>
        <begin position="42"/>
        <end position="51"/>
    </location>
</feature>
<dbReference type="Proteomes" id="UP001341840">
    <property type="component" value="Unassembled WGS sequence"/>
</dbReference>
<protein>
    <submittedName>
        <fullName evidence="2">Uncharacterized protein</fullName>
    </submittedName>
</protein>
<gene>
    <name evidence="2" type="ORF">PIB30_035014</name>
</gene>
<accession>A0ABU6TCT4</accession>
<feature type="compositionally biased region" description="Basic and acidic residues" evidence="1">
    <location>
        <begin position="1"/>
        <end position="22"/>
    </location>
</feature>
<organism evidence="2 3">
    <name type="scientific">Stylosanthes scabra</name>
    <dbReference type="NCBI Taxonomy" id="79078"/>
    <lineage>
        <taxon>Eukaryota</taxon>
        <taxon>Viridiplantae</taxon>
        <taxon>Streptophyta</taxon>
        <taxon>Embryophyta</taxon>
        <taxon>Tracheophyta</taxon>
        <taxon>Spermatophyta</taxon>
        <taxon>Magnoliopsida</taxon>
        <taxon>eudicotyledons</taxon>
        <taxon>Gunneridae</taxon>
        <taxon>Pentapetalae</taxon>
        <taxon>rosids</taxon>
        <taxon>fabids</taxon>
        <taxon>Fabales</taxon>
        <taxon>Fabaceae</taxon>
        <taxon>Papilionoideae</taxon>
        <taxon>50 kb inversion clade</taxon>
        <taxon>dalbergioids sensu lato</taxon>
        <taxon>Dalbergieae</taxon>
        <taxon>Pterocarpus clade</taxon>
        <taxon>Stylosanthes</taxon>
    </lineage>
</organism>